<evidence type="ECO:0000313" key="2">
    <source>
        <dbReference type="Proteomes" id="UP001258940"/>
    </source>
</evidence>
<accession>A0ABY9SJ84</accession>
<organism evidence="1 2">
    <name type="scientific">Pseudomonas shirazica</name>
    <dbReference type="NCBI Taxonomy" id="1940636"/>
    <lineage>
        <taxon>Bacteria</taxon>
        <taxon>Pseudomonadati</taxon>
        <taxon>Pseudomonadota</taxon>
        <taxon>Gammaproteobacteria</taxon>
        <taxon>Pseudomonadales</taxon>
        <taxon>Pseudomonadaceae</taxon>
        <taxon>Pseudomonas</taxon>
    </lineage>
</organism>
<dbReference type="Proteomes" id="UP001258940">
    <property type="component" value="Chromosome"/>
</dbReference>
<gene>
    <name evidence="1" type="ORF">QR297_16965</name>
</gene>
<keyword evidence="2" id="KW-1185">Reference proteome</keyword>
<sequence length="742" mass="83919">MTIRVVPDDLFSYLMSRVSGVRFEIFAKQLFGLVFNETFVPMGGIHDGGADGALSSYIQEVSGKPNTFVQFTITAESGVKSKVNDTIKSLKASGRNPLQLIYVTSIALPKSDIIVQDVIGQHGVMVQFRDYERIKGYVNTDEKYNRMFYDFFASEISSLNRAAGHNLTAVNEYAADPTVYVYLNYELKNKQAKNHLNEQVLDALIYWALRDTDPDKNMLVSRAAIQSAISGLFPQAVKVLIPHLGKRLSALATKGAGGVERLRHYKATDSFSLPYEMRTILAMEASAALARQATFRLSITGRLENELGQIDKVAQKAACNTLVFRTVHSYFVDQGLLLAAFLEGKLDTIHISDQVVEDIMVKVLSEIEHGKSLTPEMFGACLSSLRGIFYHPSADEREYMAYLSKTSCLLVTMQSAPRLLEYFNKMGGNFRLLIGTDLIVKAISERYVEAENQQVTRILEVCKHLGSELMLTEPVLDEVYTHLHATDLEFRNHYAEQEKYLRNDMVVDSDRIMIRAYFHARKSSRGPKTWAQFMEQFVTHSALRNRSESARQDLKGYLLQKFSMKYISQEELEISVNEEQVRALAAKLDEARASKHEDLSYNDALMAYATYAQRRKNEESGIYDGFGYRTWWLTKETHVLEFSKSLVESKGGVPYIMRPEFILNFVSLAANAEGVRKSFSDLLPTTAGLQLGKHLSSATMHQLMGDAEEWGDRPPERISMMISDRANKLKHDQFKRYSDNIG</sequence>
<name>A0ABY9SJ84_9PSED</name>
<dbReference type="RefSeq" id="WP_309668819.1">
    <property type="nucleotide sequence ID" value="NZ_CP127845.1"/>
</dbReference>
<reference evidence="1 2" key="1">
    <citation type="journal article" date="2023" name="J Bioinform Genom">
        <title>Complete genome sequence of the bacterium Pseudomonas shirazica hy376 from natural waters of algiers.</title>
        <authorList>
            <person name="Haffaressas Y."/>
            <person name="Seghouani N."/>
            <person name="Arzamasceva V.O."/>
            <person name="Tepeeva A.N."/>
            <person name="Vasilenko O.V."/>
        </authorList>
    </citation>
    <scope>NUCLEOTIDE SEQUENCE [LARGE SCALE GENOMIC DNA]</scope>
    <source>
        <strain evidence="1 2">HY376</strain>
    </source>
</reference>
<evidence type="ECO:0000313" key="1">
    <source>
        <dbReference type="EMBL" id="WMY83656.1"/>
    </source>
</evidence>
<evidence type="ECO:0008006" key="3">
    <source>
        <dbReference type="Google" id="ProtNLM"/>
    </source>
</evidence>
<dbReference type="EMBL" id="CP127845">
    <property type="protein sequence ID" value="WMY83656.1"/>
    <property type="molecule type" value="Genomic_DNA"/>
</dbReference>
<protein>
    <recommendedName>
        <fullName evidence="3">AIPR protein</fullName>
    </recommendedName>
</protein>
<proteinExistence type="predicted"/>